<dbReference type="AlphaFoldDB" id="A0A7D5SD34"/>
<accession>A0A7D5SD34</accession>
<evidence type="ECO:0000313" key="2">
    <source>
        <dbReference type="Proteomes" id="UP000509684"/>
    </source>
</evidence>
<dbReference type="Proteomes" id="UP000509684">
    <property type="component" value="Chromosome"/>
</dbReference>
<gene>
    <name evidence="1" type="ORF">HWD57_06590</name>
</gene>
<sequence>MTVVLAAPLDSLRRIATPEGCEIELRVAGPFTRARAWTSLYAAYRELFFAEHR</sequence>
<dbReference type="EMBL" id="CP058708">
    <property type="protein sequence ID" value="QLH49482.1"/>
    <property type="molecule type" value="Genomic_DNA"/>
</dbReference>
<protein>
    <submittedName>
        <fullName evidence="1">Uncharacterized protein</fullName>
    </submittedName>
</protein>
<evidence type="ECO:0000313" key="1">
    <source>
        <dbReference type="EMBL" id="QLH49482.1"/>
    </source>
</evidence>
<proteinExistence type="predicted"/>
<name>A0A7D5SD34_9PROT</name>
<organism evidence="1 2">
    <name type="scientific">Candidatus Accumulibacter cognatus</name>
    <dbReference type="NCBI Taxonomy" id="2954383"/>
    <lineage>
        <taxon>Bacteria</taxon>
        <taxon>Pseudomonadati</taxon>
        <taxon>Pseudomonadota</taxon>
        <taxon>Betaproteobacteria</taxon>
        <taxon>Candidatus Accumulibacter</taxon>
    </lineage>
</organism>
<dbReference type="KEGG" id="acog:HWD57_06590"/>
<reference evidence="1 2" key="1">
    <citation type="journal article" date="2019" name="Microbiome">
        <title>Annotated bacterial chromosomes from frame-shift-corrected long-read metagenomic data.</title>
        <authorList>
            <person name="Arumugam K."/>
            <person name="Bagci C."/>
            <person name="Bessarab I."/>
            <person name="Beier S."/>
            <person name="Buchfink B."/>
            <person name="Gorska A."/>
            <person name="Qiu G."/>
            <person name="Huson D.H."/>
            <person name="Williams R.B.H."/>
        </authorList>
    </citation>
    <scope>NUCLEOTIDE SEQUENCE [LARGE SCALE GENOMIC DNA]</scope>
    <source>
        <strain evidence="1">SSA1</strain>
    </source>
</reference>